<dbReference type="Pfam" id="PF08240">
    <property type="entry name" value="ADH_N"/>
    <property type="match status" value="1"/>
</dbReference>
<sequence length="361" mass="39442">MSHQQTPHYQIVCKELVFPPTSESVQVVQAPKNLLSEPLAKNHVRIKILYGCLNYADALQCGGKYQEKMNAPFIPGKELAGIVCDVNGKGDRFKVGDCVIMLAEKDGWQSFIDLPLLYPAIIKVPKSVDLKKAASLLVAYSTSHVALTHPRHGALTQHDGKSKRSTVLVLGASGGVGLAAVQIAKSLGAIVIAACSSDEKCKICTEKGQADFVVNYSSNKKDWFKQVLEFTKGKGCDIIYDPVGGDLALQSLKCIAWGGSLIVIGFASSIQQIPANILLVKNVRATGCYWGSYMKHEPQVIQQSMATLFEMLVKKQIDPYVSECYPIESVAKAMNDMLERKTVGRVLLSFPQQENIRPSKL</sequence>
<name>D2VVK7_NAEGR</name>
<dbReference type="InterPro" id="IPR036291">
    <property type="entry name" value="NAD(P)-bd_dom_sf"/>
</dbReference>
<reference evidence="2 3" key="1">
    <citation type="journal article" date="2010" name="Cell">
        <title>The genome of Naegleria gruberi illuminates early eukaryotic versatility.</title>
        <authorList>
            <person name="Fritz-Laylin L.K."/>
            <person name="Prochnik S.E."/>
            <person name="Ginger M.L."/>
            <person name="Dacks J.B."/>
            <person name="Carpenter M.L."/>
            <person name="Field M.C."/>
            <person name="Kuo A."/>
            <person name="Paredez A."/>
            <person name="Chapman J."/>
            <person name="Pham J."/>
            <person name="Shu S."/>
            <person name="Neupane R."/>
            <person name="Cipriano M."/>
            <person name="Mancuso J."/>
            <person name="Tu H."/>
            <person name="Salamov A."/>
            <person name="Lindquist E."/>
            <person name="Shapiro H."/>
            <person name="Lucas S."/>
            <person name="Grigoriev I.V."/>
            <person name="Cande W.Z."/>
            <person name="Fulton C."/>
            <person name="Rokhsar D.S."/>
            <person name="Dawson S.C."/>
        </authorList>
    </citation>
    <scope>NUCLEOTIDE SEQUENCE [LARGE SCALE GENOMIC DNA]</scope>
    <source>
        <strain evidence="2 3">NEG-M</strain>
    </source>
</reference>
<feature type="domain" description="Enoyl reductase (ER)" evidence="1">
    <location>
        <begin position="21"/>
        <end position="348"/>
    </location>
</feature>
<evidence type="ECO:0000313" key="3">
    <source>
        <dbReference type="Proteomes" id="UP000006671"/>
    </source>
</evidence>
<dbReference type="Proteomes" id="UP000006671">
    <property type="component" value="Unassembled WGS sequence"/>
</dbReference>
<dbReference type="CDD" id="cd08241">
    <property type="entry name" value="QOR1"/>
    <property type="match status" value="1"/>
</dbReference>
<dbReference type="STRING" id="5762.D2VVK7"/>
<dbReference type="InterPro" id="IPR011032">
    <property type="entry name" value="GroES-like_sf"/>
</dbReference>
<dbReference type="SUPFAM" id="SSF50129">
    <property type="entry name" value="GroES-like"/>
    <property type="match status" value="1"/>
</dbReference>
<protein>
    <submittedName>
        <fullName evidence="2">Predicted protein</fullName>
    </submittedName>
</protein>
<dbReference type="GO" id="GO:0005739">
    <property type="term" value="C:mitochondrion"/>
    <property type="evidence" value="ECO:0007669"/>
    <property type="project" value="TreeGrafter"/>
</dbReference>
<evidence type="ECO:0000313" key="2">
    <source>
        <dbReference type="EMBL" id="EFC39052.1"/>
    </source>
</evidence>
<dbReference type="KEGG" id="ngr:NAEGRDRAFT_73053"/>
<dbReference type="GeneID" id="8858164"/>
<dbReference type="eggNOG" id="KOG1198">
    <property type="taxonomic scope" value="Eukaryota"/>
</dbReference>
<dbReference type="Gene3D" id="3.90.180.10">
    <property type="entry name" value="Medium-chain alcohol dehydrogenases, catalytic domain"/>
    <property type="match status" value="1"/>
</dbReference>
<gene>
    <name evidence="2" type="ORF">NAEGRDRAFT_73053</name>
</gene>
<dbReference type="GO" id="GO:0016491">
    <property type="term" value="F:oxidoreductase activity"/>
    <property type="evidence" value="ECO:0007669"/>
    <property type="project" value="InterPro"/>
</dbReference>
<dbReference type="InterPro" id="IPR013149">
    <property type="entry name" value="ADH-like_C"/>
</dbReference>
<dbReference type="SUPFAM" id="SSF51735">
    <property type="entry name" value="NAD(P)-binding Rossmann-fold domains"/>
    <property type="match status" value="1"/>
</dbReference>
<dbReference type="PANTHER" id="PTHR43677:SF4">
    <property type="entry name" value="QUINONE OXIDOREDUCTASE-LIKE PROTEIN 2"/>
    <property type="match status" value="1"/>
</dbReference>
<dbReference type="InterPro" id="IPR013154">
    <property type="entry name" value="ADH-like_N"/>
</dbReference>
<dbReference type="Gene3D" id="3.40.50.720">
    <property type="entry name" value="NAD(P)-binding Rossmann-like Domain"/>
    <property type="match status" value="1"/>
</dbReference>
<dbReference type="EMBL" id="GG738902">
    <property type="protein sequence ID" value="EFC39052.1"/>
    <property type="molecule type" value="Genomic_DNA"/>
</dbReference>
<dbReference type="InParanoid" id="D2VVK7"/>
<dbReference type="OrthoDB" id="10257049at2759"/>
<dbReference type="AlphaFoldDB" id="D2VVK7"/>
<dbReference type="InterPro" id="IPR020843">
    <property type="entry name" value="ER"/>
</dbReference>
<dbReference type="Pfam" id="PF00107">
    <property type="entry name" value="ADH_zinc_N"/>
    <property type="match status" value="1"/>
</dbReference>
<dbReference type="RefSeq" id="XP_002671796.1">
    <property type="nucleotide sequence ID" value="XM_002671750.1"/>
</dbReference>
<proteinExistence type="predicted"/>
<dbReference type="InterPro" id="IPR051397">
    <property type="entry name" value="Zn-ADH-like_protein"/>
</dbReference>
<dbReference type="VEuPathDB" id="AmoebaDB:NAEGRDRAFT_73053"/>
<dbReference type="PANTHER" id="PTHR43677">
    <property type="entry name" value="SHORT-CHAIN DEHYDROGENASE/REDUCTASE"/>
    <property type="match status" value="1"/>
</dbReference>
<organism evidence="3">
    <name type="scientific">Naegleria gruberi</name>
    <name type="common">Amoeba</name>
    <dbReference type="NCBI Taxonomy" id="5762"/>
    <lineage>
        <taxon>Eukaryota</taxon>
        <taxon>Discoba</taxon>
        <taxon>Heterolobosea</taxon>
        <taxon>Tetramitia</taxon>
        <taxon>Eutetramitia</taxon>
        <taxon>Vahlkampfiidae</taxon>
        <taxon>Naegleria</taxon>
    </lineage>
</organism>
<keyword evidence="3" id="KW-1185">Reference proteome</keyword>
<evidence type="ECO:0000259" key="1">
    <source>
        <dbReference type="SMART" id="SM00829"/>
    </source>
</evidence>
<dbReference type="SMART" id="SM00829">
    <property type="entry name" value="PKS_ER"/>
    <property type="match status" value="1"/>
</dbReference>
<accession>D2VVK7</accession>
<dbReference type="OMA" id="CDIRGVF"/>